<evidence type="ECO:0000313" key="2">
    <source>
        <dbReference type="Proteomes" id="UP000218811"/>
    </source>
</evidence>
<evidence type="ECO:0000313" key="1">
    <source>
        <dbReference type="EMBL" id="PCH42842.1"/>
    </source>
</evidence>
<sequence length="152" mass="16773">MSEPLTLDLLSWAKQGLTNVYTANTKAAFDAAFDAFVHQRVQVVMNGEQLTRDEYKKRLYNQRQRGPGSTASVKFDNNVVLNSTPRNALIEGNVGMFYVATMSTDIVVGAVTSAMNITVQSEDIIPITPGAPIQYNRRATVINQVSRTVDDM</sequence>
<accession>A0A2H3JKX0</accession>
<dbReference type="OrthoDB" id="3188871at2759"/>
<organism evidence="1 2">
    <name type="scientific">Wolfiporia cocos (strain MD-104)</name>
    <name type="common">Brown rot fungus</name>
    <dbReference type="NCBI Taxonomy" id="742152"/>
    <lineage>
        <taxon>Eukaryota</taxon>
        <taxon>Fungi</taxon>
        <taxon>Dikarya</taxon>
        <taxon>Basidiomycota</taxon>
        <taxon>Agaricomycotina</taxon>
        <taxon>Agaricomycetes</taxon>
        <taxon>Polyporales</taxon>
        <taxon>Phaeolaceae</taxon>
        <taxon>Wolfiporia</taxon>
    </lineage>
</organism>
<protein>
    <submittedName>
        <fullName evidence="1">Uncharacterized protein</fullName>
    </submittedName>
</protein>
<reference evidence="1 2" key="1">
    <citation type="journal article" date="2012" name="Science">
        <title>The Paleozoic origin of enzymatic lignin decomposition reconstructed from 31 fungal genomes.</title>
        <authorList>
            <person name="Floudas D."/>
            <person name="Binder M."/>
            <person name="Riley R."/>
            <person name="Barry K."/>
            <person name="Blanchette R.A."/>
            <person name="Henrissat B."/>
            <person name="Martinez A.T."/>
            <person name="Otillar R."/>
            <person name="Spatafora J.W."/>
            <person name="Yadav J.S."/>
            <person name="Aerts A."/>
            <person name="Benoit I."/>
            <person name="Boyd A."/>
            <person name="Carlson A."/>
            <person name="Copeland A."/>
            <person name="Coutinho P.M."/>
            <person name="de Vries R.P."/>
            <person name="Ferreira P."/>
            <person name="Findley K."/>
            <person name="Foster B."/>
            <person name="Gaskell J."/>
            <person name="Glotzer D."/>
            <person name="Gorecki P."/>
            <person name="Heitman J."/>
            <person name="Hesse C."/>
            <person name="Hori C."/>
            <person name="Igarashi K."/>
            <person name="Jurgens J.A."/>
            <person name="Kallen N."/>
            <person name="Kersten P."/>
            <person name="Kohler A."/>
            <person name="Kuees U."/>
            <person name="Kumar T.K.A."/>
            <person name="Kuo A."/>
            <person name="LaButti K."/>
            <person name="Larrondo L.F."/>
            <person name="Lindquist E."/>
            <person name="Ling A."/>
            <person name="Lombard V."/>
            <person name="Lucas S."/>
            <person name="Lundell T."/>
            <person name="Martin R."/>
            <person name="McLaughlin D.J."/>
            <person name="Morgenstern I."/>
            <person name="Morin E."/>
            <person name="Murat C."/>
            <person name="Nagy L.G."/>
            <person name="Nolan M."/>
            <person name="Ohm R.A."/>
            <person name="Patyshakuliyeva A."/>
            <person name="Rokas A."/>
            <person name="Ruiz-Duenas F.J."/>
            <person name="Sabat G."/>
            <person name="Salamov A."/>
            <person name="Samejima M."/>
            <person name="Schmutz J."/>
            <person name="Slot J.C."/>
            <person name="St John F."/>
            <person name="Stenlid J."/>
            <person name="Sun H."/>
            <person name="Sun S."/>
            <person name="Syed K."/>
            <person name="Tsang A."/>
            <person name="Wiebenga A."/>
            <person name="Young D."/>
            <person name="Pisabarro A."/>
            <person name="Eastwood D.C."/>
            <person name="Martin F."/>
            <person name="Cullen D."/>
            <person name="Grigoriev I.V."/>
            <person name="Hibbett D.S."/>
        </authorList>
    </citation>
    <scope>NUCLEOTIDE SEQUENCE [LARGE SCALE GENOMIC DNA]</scope>
    <source>
        <strain evidence="1 2">MD-104</strain>
    </source>
</reference>
<name>A0A2H3JKX0_WOLCO</name>
<dbReference type="AlphaFoldDB" id="A0A2H3JKX0"/>
<gene>
    <name evidence="1" type="ORF">WOLCODRAFT_152897</name>
</gene>
<dbReference type="EMBL" id="KB468135">
    <property type="protein sequence ID" value="PCH42842.1"/>
    <property type="molecule type" value="Genomic_DNA"/>
</dbReference>
<dbReference type="Proteomes" id="UP000218811">
    <property type="component" value="Unassembled WGS sequence"/>
</dbReference>
<keyword evidence="2" id="KW-1185">Reference proteome</keyword>
<proteinExistence type="predicted"/>